<feature type="region of interest" description="Disordered" evidence="3">
    <location>
        <begin position="19"/>
        <end position="46"/>
    </location>
</feature>
<evidence type="ECO:0000256" key="2">
    <source>
        <dbReference type="ARBA" id="ARBA00022729"/>
    </source>
</evidence>
<evidence type="ECO:0000256" key="3">
    <source>
        <dbReference type="SAM" id="MobiDB-lite"/>
    </source>
</evidence>
<name>A0ABS6JK87_9BACI</name>
<comment type="similarity">
    <text evidence="1">Belongs to the phosphate/phosphite/phosphonate binding protein family.</text>
</comment>
<organism evidence="4 5">
    <name type="scientific">Evansella tamaricis</name>
    <dbReference type="NCBI Taxonomy" id="2069301"/>
    <lineage>
        <taxon>Bacteria</taxon>
        <taxon>Bacillati</taxon>
        <taxon>Bacillota</taxon>
        <taxon>Bacilli</taxon>
        <taxon>Bacillales</taxon>
        <taxon>Bacillaceae</taxon>
        <taxon>Evansella</taxon>
    </lineage>
</organism>
<dbReference type="InterPro" id="IPR005770">
    <property type="entry name" value="PhnD"/>
</dbReference>
<comment type="caution">
    <text evidence="4">The sequence shown here is derived from an EMBL/GenBank/DDBJ whole genome shotgun (WGS) entry which is preliminary data.</text>
</comment>
<evidence type="ECO:0000256" key="1">
    <source>
        <dbReference type="ARBA" id="ARBA00007162"/>
    </source>
</evidence>
<evidence type="ECO:0000313" key="4">
    <source>
        <dbReference type="EMBL" id="MBU9714085.1"/>
    </source>
</evidence>
<dbReference type="NCBIfam" id="TIGR01098">
    <property type="entry name" value="3A0109s03R"/>
    <property type="match status" value="1"/>
</dbReference>
<proteinExistence type="inferred from homology"/>
<keyword evidence="2" id="KW-0732">Signal</keyword>
<dbReference type="PANTHER" id="PTHR35841">
    <property type="entry name" value="PHOSPHONATES-BINDING PERIPLASMIC PROTEIN"/>
    <property type="match status" value="1"/>
</dbReference>
<dbReference type="PANTHER" id="PTHR35841:SF1">
    <property type="entry name" value="PHOSPHONATES-BINDING PERIPLASMIC PROTEIN"/>
    <property type="match status" value="1"/>
</dbReference>
<dbReference type="CDD" id="cd01071">
    <property type="entry name" value="PBP2_PhnD_like"/>
    <property type="match status" value="1"/>
</dbReference>
<keyword evidence="5" id="KW-1185">Reference proteome</keyword>
<dbReference type="Pfam" id="PF12974">
    <property type="entry name" value="Phosphonate-bd"/>
    <property type="match status" value="1"/>
</dbReference>
<dbReference type="Proteomes" id="UP000784880">
    <property type="component" value="Unassembled WGS sequence"/>
</dbReference>
<gene>
    <name evidence="4" type="ORF">KS419_20320</name>
</gene>
<sequence length="314" mass="34308">MALLVLALGVITACGTADDDDAANGADGADETTDEDTADEDTEAAEDEEITKLTMGFVPSQDAANIADTVEPLAERLAEILGVEIEAQVMTDYVGLVEGMRTQQIDIGFLPPFGFVQAEERANVEVILKAIRHGDDSYRAQFTVAPDSEIDSIEDLIANEGYIWAYGDPTSTSGFLFPGNTFLQGGVEDLDAHFVQLTVGGHDNSLIAVLEGQADFATTFEDAREVILDDYPNAMDMKVIGFTDPIPNDTISLRSGMSEEWKNKIRDAFLSFNDDEEMLQVMDDVYNWTGIAEAQSSDYDIVRSTYAEFEDMLN</sequence>
<reference evidence="4 5" key="1">
    <citation type="submission" date="2021-06" db="EMBL/GenBank/DDBJ databases">
        <title>Bacillus sp. RD4P76, an endophyte from a halophyte.</title>
        <authorList>
            <person name="Sun J.-Q."/>
        </authorList>
    </citation>
    <scope>NUCLEOTIDE SEQUENCE [LARGE SCALE GENOMIC DNA]</scope>
    <source>
        <strain evidence="4 5">CGMCC 1.15917</strain>
    </source>
</reference>
<protein>
    <submittedName>
        <fullName evidence="4">Phosphate/phosphite/phosphonate ABC transporter substrate-binding protein</fullName>
    </submittedName>
</protein>
<accession>A0ABS6JK87</accession>
<dbReference type="EMBL" id="JAHQCS010000162">
    <property type="protein sequence ID" value="MBU9714085.1"/>
    <property type="molecule type" value="Genomic_DNA"/>
</dbReference>
<evidence type="ECO:0000313" key="5">
    <source>
        <dbReference type="Proteomes" id="UP000784880"/>
    </source>
</evidence>